<organism evidence="2 3">
    <name type="scientific">Scrofimicrobium canadense</name>
    <dbReference type="NCBI Taxonomy" id="2652290"/>
    <lineage>
        <taxon>Bacteria</taxon>
        <taxon>Bacillati</taxon>
        <taxon>Actinomycetota</taxon>
        <taxon>Actinomycetes</taxon>
        <taxon>Actinomycetales</taxon>
        <taxon>Actinomycetaceae</taxon>
        <taxon>Scrofimicrobium</taxon>
    </lineage>
</organism>
<protein>
    <submittedName>
        <fullName evidence="2">Uncharacterized protein</fullName>
    </submittedName>
</protein>
<dbReference type="AlphaFoldDB" id="A0A6N7W6K1"/>
<dbReference type="Proteomes" id="UP000470875">
    <property type="component" value="Unassembled WGS sequence"/>
</dbReference>
<name>A0A6N7W6K1_9ACTO</name>
<feature type="transmembrane region" description="Helical" evidence="1">
    <location>
        <begin position="105"/>
        <end position="129"/>
    </location>
</feature>
<feature type="transmembrane region" description="Helical" evidence="1">
    <location>
        <begin position="135"/>
        <end position="156"/>
    </location>
</feature>
<evidence type="ECO:0000256" key="1">
    <source>
        <dbReference type="SAM" id="Phobius"/>
    </source>
</evidence>
<comment type="caution">
    <text evidence="2">The sequence shown here is derived from an EMBL/GenBank/DDBJ whole genome shotgun (WGS) entry which is preliminary data.</text>
</comment>
<gene>
    <name evidence="2" type="ORF">FYJ24_03580</name>
</gene>
<evidence type="ECO:0000313" key="2">
    <source>
        <dbReference type="EMBL" id="MSS83856.1"/>
    </source>
</evidence>
<keyword evidence="1" id="KW-0812">Transmembrane</keyword>
<sequence length="175" mass="18734">MPVPSWAQSGAPLIIFLFFVVFFRAQGTYWLGRAVPAGLVKAQDKKGVLGAVSRWLHGPTPRKGAAILERRGIVVIPLCFLTVGLQTAVLAGSGLVQMRWRRFTLAMLPGAIAWAFLYGLGMLAVWVAAIQTVTGSPWAIAAIASVALIGGIIYVVKRASSRKMASMEAIALEQD</sequence>
<dbReference type="EMBL" id="VULO01000003">
    <property type="protein sequence ID" value="MSS83856.1"/>
    <property type="molecule type" value="Genomic_DNA"/>
</dbReference>
<keyword evidence="1" id="KW-1133">Transmembrane helix</keyword>
<proteinExistence type="predicted"/>
<accession>A0A6N7W6K1</accession>
<dbReference type="RefSeq" id="WP_154543668.1">
    <property type="nucleotide sequence ID" value="NZ_VULO01000003.1"/>
</dbReference>
<reference evidence="2 3" key="1">
    <citation type="submission" date="2019-08" db="EMBL/GenBank/DDBJ databases">
        <title>In-depth cultivation of the pig gut microbiome towards novel bacterial diversity and tailored functional studies.</title>
        <authorList>
            <person name="Wylensek D."/>
            <person name="Hitch T.C.A."/>
            <person name="Clavel T."/>
        </authorList>
    </citation>
    <scope>NUCLEOTIDE SEQUENCE [LARGE SCALE GENOMIC DNA]</scope>
    <source>
        <strain evidence="2 3">WB03_NA08</strain>
    </source>
</reference>
<keyword evidence="1" id="KW-0472">Membrane</keyword>
<keyword evidence="3" id="KW-1185">Reference proteome</keyword>
<evidence type="ECO:0000313" key="3">
    <source>
        <dbReference type="Proteomes" id="UP000470875"/>
    </source>
</evidence>